<dbReference type="GeneID" id="93480362"/>
<comment type="caution">
    <text evidence="1">The sequence shown here is derived from an EMBL/GenBank/DDBJ whole genome shotgun (WGS) entry which is preliminary data.</text>
</comment>
<dbReference type="RefSeq" id="WP_005839015.1">
    <property type="nucleotide sequence ID" value="NZ_GG697141.2"/>
</dbReference>
<protein>
    <submittedName>
        <fullName evidence="1">Uncharacterized protein</fullName>
    </submittedName>
</protein>
<sequence>MARTAKAAATTEKPVVEATDKPVECEVKDFLKSHGSIMLGTHFIPIVGGKVKISAKTKEIFEKSGFLK</sequence>
<accession>C9KJE8</accession>
<dbReference type="HOGENOM" id="CLU_2789331_0_0_9"/>
<dbReference type="EMBL" id="ABWK02000001">
    <property type="protein sequence ID" value="EEX70014.1"/>
    <property type="molecule type" value="Genomic_DNA"/>
</dbReference>
<dbReference type="AlphaFoldDB" id="C9KJE8"/>
<evidence type="ECO:0000313" key="2">
    <source>
        <dbReference type="Proteomes" id="UP000003671"/>
    </source>
</evidence>
<dbReference type="STRING" id="500635.MITSMUL_03147"/>
<dbReference type="Proteomes" id="UP000003671">
    <property type="component" value="Unassembled WGS sequence"/>
</dbReference>
<proteinExistence type="predicted"/>
<gene>
    <name evidence="1" type="ORF">MITSMUL_03147</name>
</gene>
<name>C9KJE8_9FIRM</name>
<reference evidence="1" key="1">
    <citation type="submission" date="2009-09" db="EMBL/GenBank/DDBJ databases">
        <authorList>
            <person name="Weinstock G."/>
            <person name="Sodergren E."/>
            <person name="Clifton S."/>
            <person name="Fulton L."/>
            <person name="Fulton B."/>
            <person name="Courtney L."/>
            <person name="Fronick C."/>
            <person name="Harrison M."/>
            <person name="Strong C."/>
            <person name="Farmer C."/>
            <person name="Delahaunty K."/>
            <person name="Markovic C."/>
            <person name="Hall O."/>
            <person name="Minx P."/>
            <person name="Tomlinson C."/>
            <person name="Mitreva M."/>
            <person name="Nelson J."/>
            <person name="Hou S."/>
            <person name="Wollam A."/>
            <person name="Pepin K.H."/>
            <person name="Johnson M."/>
            <person name="Bhonagiri V."/>
            <person name="Nash W.E."/>
            <person name="Warren W."/>
            <person name="Chinwalla A."/>
            <person name="Mardis E.R."/>
            <person name="Wilson R.K."/>
        </authorList>
    </citation>
    <scope>NUCLEOTIDE SEQUENCE [LARGE SCALE GENOMIC DNA]</scope>
    <source>
        <strain evidence="1">DSM 20544</strain>
    </source>
</reference>
<organism evidence="1 2">
    <name type="scientific">Mitsuokella multacida DSM 20544</name>
    <dbReference type="NCBI Taxonomy" id="500635"/>
    <lineage>
        <taxon>Bacteria</taxon>
        <taxon>Bacillati</taxon>
        <taxon>Bacillota</taxon>
        <taxon>Negativicutes</taxon>
        <taxon>Selenomonadales</taxon>
        <taxon>Selenomonadaceae</taxon>
        <taxon>Mitsuokella</taxon>
    </lineage>
</organism>
<evidence type="ECO:0000313" key="1">
    <source>
        <dbReference type="EMBL" id="EEX70014.1"/>
    </source>
</evidence>
<keyword evidence="2" id="KW-1185">Reference proteome</keyword>